<organism evidence="2 3">
    <name type="scientific">Thelonectria olida</name>
    <dbReference type="NCBI Taxonomy" id="1576542"/>
    <lineage>
        <taxon>Eukaryota</taxon>
        <taxon>Fungi</taxon>
        <taxon>Dikarya</taxon>
        <taxon>Ascomycota</taxon>
        <taxon>Pezizomycotina</taxon>
        <taxon>Sordariomycetes</taxon>
        <taxon>Hypocreomycetidae</taxon>
        <taxon>Hypocreales</taxon>
        <taxon>Nectriaceae</taxon>
        <taxon>Thelonectria</taxon>
    </lineage>
</organism>
<dbReference type="Gene3D" id="1.10.510.10">
    <property type="entry name" value="Transferase(Phosphotransferase) domain 1"/>
    <property type="match status" value="1"/>
</dbReference>
<evidence type="ECO:0000313" key="2">
    <source>
        <dbReference type="EMBL" id="KAH6883900.1"/>
    </source>
</evidence>
<evidence type="ECO:0000313" key="3">
    <source>
        <dbReference type="Proteomes" id="UP000777438"/>
    </source>
</evidence>
<feature type="domain" description="Protein kinase" evidence="1">
    <location>
        <begin position="1"/>
        <end position="73"/>
    </location>
</feature>
<dbReference type="OrthoDB" id="2156052at2759"/>
<dbReference type="GO" id="GO:0004672">
    <property type="term" value="F:protein kinase activity"/>
    <property type="evidence" value="ECO:0007669"/>
    <property type="project" value="InterPro"/>
</dbReference>
<feature type="non-terminal residue" evidence="2">
    <location>
        <position position="1"/>
    </location>
</feature>
<dbReference type="AlphaFoldDB" id="A0A9P9ALV6"/>
<dbReference type="InterPro" id="IPR011009">
    <property type="entry name" value="Kinase-like_dom_sf"/>
</dbReference>
<sequence length="73" mass="8069">PSLKELGEVNTGVANEILTALGRLHQHRVLHCDAEPRNVLYDKRTGRCMIVDLMLAEFHAQQPPQGLLTAPAN</sequence>
<evidence type="ECO:0000259" key="1">
    <source>
        <dbReference type="PROSITE" id="PS50011"/>
    </source>
</evidence>
<dbReference type="PROSITE" id="PS50011">
    <property type="entry name" value="PROTEIN_KINASE_DOM"/>
    <property type="match status" value="1"/>
</dbReference>
<accession>A0A9P9ALV6</accession>
<dbReference type="InterPro" id="IPR000719">
    <property type="entry name" value="Prot_kinase_dom"/>
</dbReference>
<dbReference type="GO" id="GO:0005524">
    <property type="term" value="F:ATP binding"/>
    <property type="evidence" value="ECO:0007669"/>
    <property type="project" value="InterPro"/>
</dbReference>
<keyword evidence="3" id="KW-1185">Reference proteome</keyword>
<dbReference type="Proteomes" id="UP000777438">
    <property type="component" value="Unassembled WGS sequence"/>
</dbReference>
<dbReference type="SUPFAM" id="SSF56112">
    <property type="entry name" value="Protein kinase-like (PK-like)"/>
    <property type="match status" value="1"/>
</dbReference>
<gene>
    <name evidence="2" type="ORF">B0T10DRAFT_410677</name>
</gene>
<protein>
    <recommendedName>
        <fullName evidence="1">Protein kinase domain-containing protein</fullName>
    </recommendedName>
</protein>
<proteinExistence type="predicted"/>
<comment type="caution">
    <text evidence="2">The sequence shown here is derived from an EMBL/GenBank/DDBJ whole genome shotgun (WGS) entry which is preliminary data.</text>
</comment>
<reference evidence="2 3" key="1">
    <citation type="journal article" date="2021" name="Nat. Commun.">
        <title>Genetic determinants of endophytism in the Arabidopsis root mycobiome.</title>
        <authorList>
            <person name="Mesny F."/>
            <person name="Miyauchi S."/>
            <person name="Thiergart T."/>
            <person name="Pickel B."/>
            <person name="Atanasova L."/>
            <person name="Karlsson M."/>
            <person name="Huettel B."/>
            <person name="Barry K.W."/>
            <person name="Haridas S."/>
            <person name="Chen C."/>
            <person name="Bauer D."/>
            <person name="Andreopoulos W."/>
            <person name="Pangilinan J."/>
            <person name="LaButti K."/>
            <person name="Riley R."/>
            <person name="Lipzen A."/>
            <person name="Clum A."/>
            <person name="Drula E."/>
            <person name="Henrissat B."/>
            <person name="Kohler A."/>
            <person name="Grigoriev I.V."/>
            <person name="Martin F.M."/>
            <person name="Hacquard S."/>
        </authorList>
    </citation>
    <scope>NUCLEOTIDE SEQUENCE [LARGE SCALE GENOMIC DNA]</scope>
    <source>
        <strain evidence="2 3">MPI-CAGE-CH-0241</strain>
    </source>
</reference>
<name>A0A9P9ALV6_9HYPO</name>
<dbReference type="EMBL" id="JAGPYM010000022">
    <property type="protein sequence ID" value="KAH6883900.1"/>
    <property type="molecule type" value="Genomic_DNA"/>
</dbReference>